<name>A0ABT5N028_9BURK</name>
<feature type="transmembrane region" description="Helical" evidence="4">
    <location>
        <begin position="76"/>
        <end position="94"/>
    </location>
</feature>
<dbReference type="RefSeq" id="WP_273951939.1">
    <property type="nucleotide sequence ID" value="NZ_JAQSIP010000005.1"/>
</dbReference>
<dbReference type="PANTHER" id="PTHR43531:SF14">
    <property type="entry name" value="METHYL-ACCEPTING CHEMOTAXIS PROTEIN I-RELATED"/>
    <property type="match status" value="1"/>
</dbReference>
<dbReference type="EMBL" id="JAQSIP010000005">
    <property type="protein sequence ID" value="MDD0839480.1"/>
    <property type="molecule type" value="Genomic_DNA"/>
</dbReference>
<keyword evidence="1" id="KW-0488">Methylation</keyword>
<dbReference type="Gene3D" id="1.10.287.950">
    <property type="entry name" value="Methyl-accepting chemotaxis protein"/>
    <property type="match status" value="1"/>
</dbReference>
<dbReference type="SMART" id="SM00283">
    <property type="entry name" value="MA"/>
    <property type="match status" value="1"/>
</dbReference>
<keyword evidence="7" id="KW-1185">Reference proteome</keyword>
<organism evidence="6 7">
    <name type="scientific">Curvibacter cyanobacteriorum</name>
    <dbReference type="NCBI Taxonomy" id="3026422"/>
    <lineage>
        <taxon>Bacteria</taxon>
        <taxon>Pseudomonadati</taxon>
        <taxon>Pseudomonadota</taxon>
        <taxon>Betaproteobacteria</taxon>
        <taxon>Burkholderiales</taxon>
        <taxon>Comamonadaceae</taxon>
        <taxon>Curvibacter</taxon>
    </lineage>
</organism>
<proteinExistence type="inferred from homology"/>
<feature type="domain" description="Methyl-accepting transducer" evidence="5">
    <location>
        <begin position="233"/>
        <end position="462"/>
    </location>
</feature>
<sequence>MNTTSSGARRLRALDGQSQDLLGDRIMLAAIGFSTLAALTLGQLFDALGLAIGVSVLLLAIACVGYAGWRGRRPARISLTVALVGFVVLHIQLSRGMSEFHFGVFVTLALVLVYRDWRPVVLAAVLFAVHHIAFDRLQAAGFGFYCTTEANLGRILLHATYVLIQTALEVQLAIWLKRAGDEGDELTALVSAVNQDDHIHLDLTGVAVHTPPGQALRSALLRMHEAVTQVQSASTNIETACSEIASGNMDLSHRTEQTAGNLAQAASNMGELTNTVQQSADSANQATQLASSAAQVAEQGGVAVRQVVHTMEEIQTSANRIADITTVIDGIAFQTNLLALNAAVEAARAGEQGRGFAVVAGEVRALAQRSAGAAREIKTLISQSLEKVEAGRVQVHAAGNTMADIVSSVQRVNHIIADISTAASEQSQGIGQVNAAVNELDQMTQQNAALVEQSAAAATNLSEQAKRLMGSVAVFQVR</sequence>
<evidence type="ECO:0000256" key="4">
    <source>
        <dbReference type="SAM" id="Phobius"/>
    </source>
</evidence>
<dbReference type="PANTHER" id="PTHR43531">
    <property type="entry name" value="PROTEIN ICFG"/>
    <property type="match status" value="1"/>
</dbReference>
<dbReference type="InterPro" id="IPR051310">
    <property type="entry name" value="MCP_chemotaxis"/>
</dbReference>
<keyword evidence="4" id="KW-0472">Membrane</keyword>
<keyword evidence="4" id="KW-1133">Transmembrane helix</keyword>
<keyword evidence="3" id="KW-0807">Transducer</keyword>
<comment type="caution">
    <text evidence="6">The sequence shown here is derived from an EMBL/GenBank/DDBJ whole genome shotgun (WGS) entry which is preliminary data.</text>
</comment>
<dbReference type="SUPFAM" id="SSF58104">
    <property type="entry name" value="Methyl-accepting chemotaxis protein (MCP) signaling domain"/>
    <property type="match status" value="1"/>
</dbReference>
<feature type="transmembrane region" description="Helical" evidence="4">
    <location>
        <begin position="47"/>
        <end position="69"/>
    </location>
</feature>
<evidence type="ECO:0000259" key="5">
    <source>
        <dbReference type="PROSITE" id="PS50111"/>
    </source>
</evidence>
<accession>A0ABT5N028</accession>
<dbReference type="Proteomes" id="UP001528673">
    <property type="component" value="Unassembled WGS sequence"/>
</dbReference>
<evidence type="ECO:0000256" key="3">
    <source>
        <dbReference type="PROSITE-ProRule" id="PRU00284"/>
    </source>
</evidence>
<evidence type="ECO:0000256" key="2">
    <source>
        <dbReference type="ARBA" id="ARBA00029447"/>
    </source>
</evidence>
<dbReference type="CDD" id="cd11386">
    <property type="entry name" value="MCP_signal"/>
    <property type="match status" value="1"/>
</dbReference>
<feature type="transmembrane region" description="Helical" evidence="4">
    <location>
        <begin position="21"/>
        <end position="41"/>
    </location>
</feature>
<gene>
    <name evidence="6" type="ORF">PSQ40_12925</name>
</gene>
<evidence type="ECO:0000313" key="7">
    <source>
        <dbReference type="Proteomes" id="UP001528673"/>
    </source>
</evidence>
<reference evidence="6 7" key="1">
    <citation type="submission" date="2023-02" db="EMBL/GenBank/DDBJ databases">
        <title>Bacterial whole genomic sequence of Curvibacter sp. HBC61.</title>
        <authorList>
            <person name="Le V."/>
            <person name="Ko S.-R."/>
            <person name="Ahn C.-Y."/>
            <person name="Oh H.-M."/>
        </authorList>
    </citation>
    <scope>NUCLEOTIDE SEQUENCE [LARGE SCALE GENOMIC DNA]</scope>
    <source>
        <strain evidence="6 7">HBC61</strain>
    </source>
</reference>
<comment type="similarity">
    <text evidence="2">Belongs to the methyl-accepting chemotaxis (MCP) protein family.</text>
</comment>
<keyword evidence="4" id="KW-0812">Transmembrane</keyword>
<evidence type="ECO:0000313" key="6">
    <source>
        <dbReference type="EMBL" id="MDD0839480.1"/>
    </source>
</evidence>
<evidence type="ECO:0000256" key="1">
    <source>
        <dbReference type="ARBA" id="ARBA00022481"/>
    </source>
</evidence>
<dbReference type="PROSITE" id="PS50111">
    <property type="entry name" value="CHEMOTAXIS_TRANSDUC_2"/>
    <property type="match status" value="1"/>
</dbReference>
<dbReference type="InterPro" id="IPR004089">
    <property type="entry name" value="MCPsignal_dom"/>
</dbReference>
<protein>
    <submittedName>
        <fullName evidence="6">Methyl-accepting chemotaxis protein</fullName>
    </submittedName>
</protein>
<dbReference type="Pfam" id="PF00015">
    <property type="entry name" value="MCPsignal"/>
    <property type="match status" value="1"/>
</dbReference>